<dbReference type="NCBIfam" id="TIGR03568">
    <property type="entry name" value="NeuC_NnaA"/>
    <property type="match status" value="1"/>
</dbReference>
<name>A0A0G1T0H3_9BACT</name>
<comment type="caution">
    <text evidence="2">The sequence shown here is derived from an EMBL/GenBank/DDBJ whole genome shotgun (WGS) entry which is preliminary data.</text>
</comment>
<dbReference type="Proteomes" id="UP000034879">
    <property type="component" value="Unassembled WGS sequence"/>
</dbReference>
<evidence type="ECO:0000313" key="3">
    <source>
        <dbReference type="Proteomes" id="UP000034879"/>
    </source>
</evidence>
<dbReference type="CDD" id="cd03786">
    <property type="entry name" value="GTB_UDP-GlcNAc_2-Epimerase"/>
    <property type="match status" value="1"/>
</dbReference>
<dbReference type="PANTHER" id="PTHR43174:SF3">
    <property type="entry name" value="UDP-N-ACETYLGLUCOSAMINE 2-EPIMERASE"/>
    <property type="match status" value="1"/>
</dbReference>
<proteinExistence type="predicted"/>
<reference evidence="2 3" key="1">
    <citation type="journal article" date="2015" name="Nature">
        <title>rRNA introns, odd ribosomes, and small enigmatic genomes across a large radiation of phyla.</title>
        <authorList>
            <person name="Brown C.T."/>
            <person name="Hug L.A."/>
            <person name="Thomas B.C."/>
            <person name="Sharon I."/>
            <person name="Castelle C.J."/>
            <person name="Singh A."/>
            <person name="Wilkins M.J."/>
            <person name="Williams K.H."/>
            <person name="Banfield J.F."/>
        </authorList>
    </citation>
    <scope>NUCLEOTIDE SEQUENCE [LARGE SCALE GENOMIC DNA]</scope>
</reference>
<evidence type="ECO:0000259" key="1">
    <source>
        <dbReference type="Pfam" id="PF02350"/>
    </source>
</evidence>
<evidence type="ECO:0000313" key="2">
    <source>
        <dbReference type="EMBL" id="KKU75222.1"/>
    </source>
</evidence>
<dbReference type="AlphaFoldDB" id="A0A0G1T0H3"/>
<dbReference type="InterPro" id="IPR003331">
    <property type="entry name" value="UDP_GlcNAc_Epimerase_2_dom"/>
</dbReference>
<dbReference type="Pfam" id="PF02350">
    <property type="entry name" value="Epimerase_2"/>
    <property type="match status" value="1"/>
</dbReference>
<dbReference type="InterPro" id="IPR029767">
    <property type="entry name" value="WecB-like"/>
</dbReference>
<dbReference type="GO" id="GO:0004553">
    <property type="term" value="F:hydrolase activity, hydrolyzing O-glycosyl compounds"/>
    <property type="evidence" value="ECO:0007669"/>
    <property type="project" value="InterPro"/>
</dbReference>
<dbReference type="EMBL" id="LCOJ01000020">
    <property type="protein sequence ID" value="KKU75222.1"/>
    <property type="molecule type" value="Genomic_DNA"/>
</dbReference>
<sequence length="379" mass="41788">MKKIAYISGTRADFGIMSAILKTIDESPKLELQLYVTGIHLTPGFGSTYQEVKKAFPQTRPIRATFDSDDLSGAASFMGRFMTKLVETFSKDRPDFVLVLGDRPEELCVALACLYLGIPTGHFRGGEVSSTFDETARHAITKLASLHFPATADAAERIKKLGEEPWRIQVVGEASLDVILHQPLPSREAVLKLLGLAAKQKFILLTQHPVSYELAEAGRQMKETIAAVKSFGWPVVITYPHADAGGRQIIAEIEKEKNNPLFRIFPSVEYKMFLALEREAAVWVGNSSGALVESSSFATPVVNIGTRQKGRQRGENVVDAGYDRTEITSAIKKSLAPRYLAKLKKLKNPWGDGKTGKRVATILEKLIVDAKLLNKQIAY</sequence>
<dbReference type="SUPFAM" id="SSF53756">
    <property type="entry name" value="UDP-Glycosyltransferase/glycogen phosphorylase"/>
    <property type="match status" value="1"/>
</dbReference>
<organism evidence="2 3">
    <name type="scientific">Candidatus Nomurabacteria bacterium GW2011_GWB1_47_6</name>
    <dbReference type="NCBI Taxonomy" id="1618749"/>
    <lineage>
        <taxon>Bacteria</taxon>
        <taxon>Candidatus Nomuraibacteriota</taxon>
    </lineage>
</organism>
<protein>
    <submittedName>
        <fullName evidence="2">UDP-N-acetyl-D-glucosamine 2-epimerase, UDP-hydrolysing</fullName>
    </submittedName>
</protein>
<gene>
    <name evidence="2" type="ORF">UY01_C0020G0009</name>
</gene>
<feature type="domain" description="UDP-N-acetylglucosamine 2-epimerase" evidence="1">
    <location>
        <begin position="23"/>
        <end position="364"/>
    </location>
</feature>
<dbReference type="Gene3D" id="3.40.50.2000">
    <property type="entry name" value="Glycogen Phosphorylase B"/>
    <property type="match status" value="2"/>
</dbReference>
<dbReference type="GO" id="GO:0006047">
    <property type="term" value="P:UDP-N-acetylglucosamine metabolic process"/>
    <property type="evidence" value="ECO:0007669"/>
    <property type="project" value="InterPro"/>
</dbReference>
<accession>A0A0G1T0H3</accession>
<dbReference type="InterPro" id="IPR020004">
    <property type="entry name" value="UDP-GlcNAc_Epase"/>
</dbReference>
<dbReference type="PANTHER" id="PTHR43174">
    <property type="entry name" value="UDP-N-ACETYLGLUCOSAMINE 2-EPIMERASE"/>
    <property type="match status" value="1"/>
</dbReference>